<evidence type="ECO:0000256" key="2">
    <source>
        <dbReference type="ARBA" id="ARBA00022475"/>
    </source>
</evidence>
<feature type="transmembrane region" description="Helical" evidence="8">
    <location>
        <begin position="196"/>
        <end position="219"/>
    </location>
</feature>
<organism evidence="9 10">
    <name type="scientific">Rhodovulum marinum</name>
    <dbReference type="NCBI Taxonomy" id="320662"/>
    <lineage>
        <taxon>Bacteria</taxon>
        <taxon>Pseudomonadati</taxon>
        <taxon>Pseudomonadota</taxon>
        <taxon>Alphaproteobacteria</taxon>
        <taxon>Rhodobacterales</taxon>
        <taxon>Paracoccaceae</taxon>
        <taxon>Rhodovulum</taxon>
    </lineage>
</organism>
<reference evidence="9 10" key="1">
    <citation type="submission" date="2019-03" db="EMBL/GenBank/DDBJ databases">
        <title>Genomic Encyclopedia of Type Strains, Phase IV (KMG-IV): sequencing the most valuable type-strain genomes for metagenomic binning, comparative biology and taxonomic classification.</title>
        <authorList>
            <person name="Goeker M."/>
        </authorList>
    </citation>
    <scope>NUCLEOTIDE SEQUENCE [LARGE SCALE GENOMIC DNA]</scope>
    <source>
        <strain evidence="9 10">DSM 18063</strain>
    </source>
</reference>
<evidence type="ECO:0000256" key="8">
    <source>
        <dbReference type="SAM" id="Phobius"/>
    </source>
</evidence>
<keyword evidence="2" id="KW-1003">Cell membrane</keyword>
<evidence type="ECO:0000313" key="9">
    <source>
        <dbReference type="EMBL" id="TCP41421.1"/>
    </source>
</evidence>
<protein>
    <submittedName>
        <fullName evidence="9">Uncharacterized protein DUF2029</fullName>
    </submittedName>
</protein>
<evidence type="ECO:0000256" key="5">
    <source>
        <dbReference type="ARBA" id="ARBA00022989"/>
    </source>
</evidence>
<dbReference type="GO" id="GO:0016758">
    <property type="term" value="F:hexosyltransferase activity"/>
    <property type="evidence" value="ECO:0007669"/>
    <property type="project" value="InterPro"/>
</dbReference>
<keyword evidence="10" id="KW-1185">Reference proteome</keyword>
<evidence type="ECO:0000256" key="6">
    <source>
        <dbReference type="ARBA" id="ARBA00023136"/>
    </source>
</evidence>
<evidence type="ECO:0000256" key="1">
    <source>
        <dbReference type="ARBA" id="ARBA00004651"/>
    </source>
</evidence>
<sequence length="433" mass="44367">MIPVPQDSPPARSGGPAAWRAAGVALGMLVLGYIAIALVAAPRMSGDLLPLWLAGEAFAGGGPVYAPADGLFRMLPPEGWTARAAALGHEGHVYPFVYPPLWAWVFGGLTRVTDFATVAAVAGALNTALLVAMPLLARRAAGAGPGVFGYLVISQVLIHMTPVGMIALYQNQSQILVAFLVVLALERAEAGRPASAGAAMALAASIKLFPAAFALIWLVSGERRAFASFAAVGLALGLVSVAVAGWPLHAAFLGHVAAIGETGFFSALSFSLDAVAARLAGAEPVSVPLANTHPGQIAPQVIAVSDKPAALVLAGKAAVVAAILGLGLAMRRAGRGARRAALWPAALTLLPLLGPIAWGYYFLAATAFAPVLLSTLGRVRGGAILCLVYAPLHMAVLNVLRDRAVDLQVVGALLFLFLAAAFLASARTWRDAA</sequence>
<evidence type="ECO:0000256" key="3">
    <source>
        <dbReference type="ARBA" id="ARBA00022679"/>
    </source>
</evidence>
<feature type="transmembrane region" description="Helical" evidence="8">
    <location>
        <begin position="115"/>
        <end position="136"/>
    </location>
</feature>
<comment type="caution">
    <text evidence="9">The sequence shown here is derived from an EMBL/GenBank/DDBJ whole genome shotgun (WGS) entry which is preliminary data.</text>
</comment>
<feature type="transmembrane region" description="Helical" evidence="8">
    <location>
        <begin position="309"/>
        <end position="329"/>
    </location>
</feature>
<evidence type="ECO:0000256" key="4">
    <source>
        <dbReference type="ARBA" id="ARBA00022692"/>
    </source>
</evidence>
<keyword evidence="3" id="KW-0808">Transferase</keyword>
<accession>A0A4R2Q431</accession>
<dbReference type="OrthoDB" id="7865847at2"/>
<dbReference type="Proteomes" id="UP000294835">
    <property type="component" value="Unassembled WGS sequence"/>
</dbReference>
<comment type="subcellular location">
    <subcellularLocation>
        <location evidence="1">Cell membrane</location>
        <topology evidence="1">Multi-pass membrane protein</topology>
    </subcellularLocation>
</comment>
<feature type="transmembrane region" description="Helical" evidence="8">
    <location>
        <begin position="407"/>
        <end position="426"/>
    </location>
</feature>
<feature type="transmembrane region" description="Helical" evidence="8">
    <location>
        <begin position="226"/>
        <end position="246"/>
    </location>
</feature>
<dbReference type="AlphaFoldDB" id="A0A4R2Q431"/>
<name>A0A4R2Q431_9RHOB</name>
<evidence type="ECO:0000313" key="10">
    <source>
        <dbReference type="Proteomes" id="UP000294835"/>
    </source>
</evidence>
<dbReference type="InterPro" id="IPR018584">
    <property type="entry name" value="GT87"/>
</dbReference>
<feature type="transmembrane region" description="Helical" evidence="8">
    <location>
        <begin position="341"/>
        <end position="361"/>
    </location>
</feature>
<keyword evidence="5 8" id="KW-1133">Transmembrane helix</keyword>
<keyword evidence="6 8" id="KW-0472">Membrane</keyword>
<evidence type="ECO:0000256" key="7">
    <source>
        <dbReference type="ARBA" id="ARBA00024033"/>
    </source>
</evidence>
<feature type="transmembrane region" description="Helical" evidence="8">
    <location>
        <begin position="381"/>
        <end position="400"/>
    </location>
</feature>
<dbReference type="EMBL" id="SLXP01000005">
    <property type="protein sequence ID" value="TCP41421.1"/>
    <property type="molecule type" value="Genomic_DNA"/>
</dbReference>
<feature type="transmembrane region" description="Helical" evidence="8">
    <location>
        <begin position="17"/>
        <end position="41"/>
    </location>
</feature>
<dbReference type="RefSeq" id="WP_132461987.1">
    <property type="nucleotide sequence ID" value="NZ_SLXP01000005.1"/>
</dbReference>
<gene>
    <name evidence="9" type="ORF">EV662_105168</name>
</gene>
<comment type="similarity">
    <text evidence="7">Belongs to the glycosyltransferase 87 family.</text>
</comment>
<keyword evidence="4 8" id="KW-0812">Transmembrane</keyword>
<dbReference type="Pfam" id="PF09594">
    <property type="entry name" value="GT87"/>
    <property type="match status" value="1"/>
</dbReference>
<proteinExistence type="inferred from homology"/>
<feature type="transmembrane region" description="Helical" evidence="8">
    <location>
        <begin position="148"/>
        <end position="169"/>
    </location>
</feature>
<dbReference type="GO" id="GO:0005886">
    <property type="term" value="C:plasma membrane"/>
    <property type="evidence" value="ECO:0007669"/>
    <property type="project" value="UniProtKB-SubCell"/>
</dbReference>